<feature type="transmembrane region" description="Helical" evidence="1">
    <location>
        <begin position="112"/>
        <end position="130"/>
    </location>
</feature>
<dbReference type="EMBL" id="DXGI01000324">
    <property type="protein sequence ID" value="HIW79192.1"/>
    <property type="molecule type" value="Genomic_DNA"/>
</dbReference>
<proteinExistence type="predicted"/>
<comment type="caution">
    <text evidence="3">The sequence shown here is derived from an EMBL/GenBank/DDBJ whole genome shotgun (WGS) entry which is preliminary data.</text>
</comment>
<dbReference type="Proteomes" id="UP000824264">
    <property type="component" value="Unassembled WGS sequence"/>
</dbReference>
<feature type="transmembrane region" description="Helical" evidence="1">
    <location>
        <begin position="137"/>
        <end position="156"/>
    </location>
</feature>
<protein>
    <submittedName>
        <fullName evidence="3">Tripartite tricarboxylate transporter TctB family protein</fullName>
    </submittedName>
</protein>
<evidence type="ECO:0000256" key="1">
    <source>
        <dbReference type="SAM" id="Phobius"/>
    </source>
</evidence>
<reference evidence="3" key="2">
    <citation type="submission" date="2021-04" db="EMBL/GenBank/DDBJ databases">
        <authorList>
            <person name="Gilroy R."/>
        </authorList>
    </citation>
    <scope>NUCLEOTIDE SEQUENCE</scope>
    <source>
        <strain evidence="3">ChiSxjej5B17-1746</strain>
    </source>
</reference>
<name>A0A9D1R317_9BACT</name>
<feature type="transmembrane region" description="Helical" evidence="1">
    <location>
        <begin position="40"/>
        <end position="58"/>
    </location>
</feature>
<evidence type="ECO:0000313" key="4">
    <source>
        <dbReference type="Proteomes" id="UP000824264"/>
    </source>
</evidence>
<feature type="transmembrane region" description="Helical" evidence="1">
    <location>
        <begin position="7"/>
        <end position="28"/>
    </location>
</feature>
<organism evidence="3 4">
    <name type="scientific">Candidatus Bilophila faecipullorum</name>
    <dbReference type="NCBI Taxonomy" id="2838482"/>
    <lineage>
        <taxon>Bacteria</taxon>
        <taxon>Pseudomonadati</taxon>
        <taxon>Thermodesulfobacteriota</taxon>
        <taxon>Desulfovibrionia</taxon>
        <taxon>Desulfovibrionales</taxon>
        <taxon>Desulfovibrionaceae</taxon>
        <taxon>Bilophila</taxon>
    </lineage>
</organism>
<dbReference type="AlphaFoldDB" id="A0A9D1R317"/>
<accession>A0A9D1R317</accession>
<dbReference type="Pfam" id="PF07331">
    <property type="entry name" value="TctB"/>
    <property type="match status" value="1"/>
</dbReference>
<gene>
    <name evidence="3" type="ORF">H9874_08625</name>
</gene>
<evidence type="ECO:0000259" key="2">
    <source>
        <dbReference type="Pfam" id="PF07331"/>
    </source>
</evidence>
<sequence>MKSVTDVASGVVLLGLCALGAYSVGMLPEEGGLDQIGPGAFPRMILICLAVLSCVLLVQGFLRAPLKRYWPEAKTFRKILLFIGLFYLYLLTLVELGDFFAGMDNPPFEANGGFSVSTFLFLLIALPLLGRRRPVEILSVAVLTTAILVFVFSWFFQVLLP</sequence>
<feature type="transmembrane region" description="Helical" evidence="1">
    <location>
        <begin position="79"/>
        <end position="100"/>
    </location>
</feature>
<keyword evidence="1" id="KW-0472">Membrane</keyword>
<evidence type="ECO:0000313" key="3">
    <source>
        <dbReference type="EMBL" id="HIW79192.1"/>
    </source>
</evidence>
<dbReference type="InterPro" id="IPR009936">
    <property type="entry name" value="DUF1468"/>
</dbReference>
<feature type="domain" description="DUF1468" evidence="2">
    <location>
        <begin position="8"/>
        <end position="161"/>
    </location>
</feature>
<reference evidence="3" key="1">
    <citation type="journal article" date="2021" name="PeerJ">
        <title>Extensive microbial diversity within the chicken gut microbiome revealed by metagenomics and culture.</title>
        <authorList>
            <person name="Gilroy R."/>
            <person name="Ravi A."/>
            <person name="Getino M."/>
            <person name="Pursley I."/>
            <person name="Horton D.L."/>
            <person name="Alikhan N.F."/>
            <person name="Baker D."/>
            <person name="Gharbi K."/>
            <person name="Hall N."/>
            <person name="Watson M."/>
            <person name="Adriaenssens E.M."/>
            <person name="Foster-Nyarko E."/>
            <person name="Jarju S."/>
            <person name="Secka A."/>
            <person name="Antonio M."/>
            <person name="Oren A."/>
            <person name="Chaudhuri R.R."/>
            <person name="La Ragione R."/>
            <person name="Hildebrand F."/>
            <person name="Pallen M.J."/>
        </authorList>
    </citation>
    <scope>NUCLEOTIDE SEQUENCE</scope>
    <source>
        <strain evidence="3">ChiSxjej5B17-1746</strain>
    </source>
</reference>
<keyword evidence="1" id="KW-0812">Transmembrane</keyword>
<keyword evidence="1" id="KW-1133">Transmembrane helix</keyword>